<dbReference type="SMART" id="SM00060">
    <property type="entry name" value="FN3"/>
    <property type="match status" value="2"/>
</dbReference>
<dbReference type="GO" id="GO:0016829">
    <property type="term" value="F:lyase activity"/>
    <property type="evidence" value="ECO:0007669"/>
    <property type="project" value="UniProtKB-KW"/>
</dbReference>
<dbReference type="InterPro" id="IPR036116">
    <property type="entry name" value="FN3_sf"/>
</dbReference>
<keyword evidence="7" id="KW-1185">Reference proteome</keyword>
<dbReference type="Pfam" id="PF07554">
    <property type="entry name" value="FIVAR"/>
    <property type="match status" value="2"/>
</dbReference>
<dbReference type="SUPFAM" id="SSF49785">
    <property type="entry name" value="Galactose-binding domain-like"/>
    <property type="match status" value="1"/>
</dbReference>
<name>A0A5S5BVP3_9BACL</name>
<keyword evidence="3" id="KW-0574">Periplasm</keyword>
<keyword evidence="4" id="KW-0456">Lyase</keyword>
<dbReference type="PANTHER" id="PTHR39210:SF1">
    <property type="entry name" value="HEPARIN-SULFATE LYASE"/>
    <property type="match status" value="1"/>
</dbReference>
<dbReference type="Pfam" id="PF16332">
    <property type="entry name" value="DUF4962"/>
    <property type="match status" value="1"/>
</dbReference>
<evidence type="ECO:0000313" key="6">
    <source>
        <dbReference type="EMBL" id="TYP71059.1"/>
    </source>
</evidence>
<comment type="caution">
    <text evidence="6">The sequence shown here is derived from an EMBL/GenBank/DDBJ whole genome shotgun (WGS) entry which is preliminary data.</text>
</comment>
<gene>
    <name evidence="6" type="ORF">BCM02_1108</name>
</gene>
<sequence>MYKGIKGKMALVLTFILFLGSIQILPSRLPSAQAADSDWPAAVRTGVNVQFKPEDALVTTQNPPDFGWPYIPGADQYALEVSRKADMSEVVHQQQALTSNLYNFPDAFETGTWYWHVRYHKPGTGWSAWSTVRKFRIAEEAVPFPVPAINTLIGNVTPQHPRILTRPEELAEFRALAQTSGKTVFDAKMNAYNQSKNAPLLTEPTFPYPDDYNKNSPEYVEAIRALKRYVDPAISRMLDAAFVYLITGDPEIGDDAKEQLLHLASWDPDGATKYSINDQVDRAISYRSAYVYDWIYDRLSQEEKEQVQEMIVYRTERMSHDLLIDQPIRQYPYDSHGWTNFGFVGVIATALLHDVPEAADWYRQVVPAYINLLPPWGGEDGSWSQGTGYWQWSSSANKEFMDILLTSSGFNLYDKAFSRNEGLYPLYAFPHNSRKGVFGDDNHYVPGSTSVSILNRLAQVYGDPRMKWGAQAIGAVPGAGLSDYYWDASPITARPPVDLPKAKWFPTTGLVAMHSELYDPDRVSFYFRSSPYGSYNHNHADQNGFIIQAFGESLAVEAGFYDYYHSEHHKDYTRQTLATNAITIDGGKGQPINSIDADGRILGFVTSPDFDATSGDASAAYNGALNKALRHVIYLRPDMFVVIDDLATTIPGGSNFEWRLHAEDQMELDEDGAGATIHKGEAALKIRFYTPGQMESTIDTKFIGINGKEVKPTGSFASEEQVHAAFVTPKTGAVKMVSTMEPFKHGSEPNGTVSTDHGDFMKLAFEDGSTVYVRMTAGGLIDTGSDGFRFDGAALAVKGDTVLLVDGTRVENNGVALIESDQQATIVFGDDRLSVSPQADAQIAIHAPGVTVVRDEASGEPIPSGGSVQSATDARGIHLALADGVLTLNVEKGQKAFKLNDAPMPGALPPTTMQVEIDGASSETALQTYRDIDGVPVSWGNLPNAAGFYEVQEAPAGFTFEKFGRSRSVLLDANAAILVRGDIGVLKLKSVGTGDPAAADTWEDPEATRAVTNMLLQEAESFTGYGGKAPTRYTTRPFLSGGAGVTSWDQIGQSIEWRFNVPKAGKYDLVIKYVAGWDLPSEPAEDSTSIRFVKIGDKMNYFAAPKTISFGSVPSQWRGLRVKTDQQLPAGPVDLTLWHQRGGMNLDWIALVEVKDDEILPTAPGNLRLDSQTSDSVELSWDASSDNVEVKEYHVFANGVRKAVVPAGTLNAAIGGLSMGNAYAFTVRAVDTSDNLSKASNELAITIADTTAPTWGETSSISPIQTFPNAVRLAWTEATDIGPVTSYVLSASRDGSPILPETSVTGLTYDVTNLQPGGTYRFKVEAVDEHGNRTVDGPEVTVSLPLTGAAFYDSFDDWQPGEAINGNGWTFNKSNGTSVVVTPLADTGGQGLQAVDSYHDSANPSAGPPFLLRKHTPLTGKVTVETKLSFDKLNHSVGNYETALYGSGAIFAKFIGYSDGGIGYQKGVEGANSYVRITPYGTYQQPSGQWMNVRFDIDLAAKTFDLTVQADGLKTYSGIPDSAGTLDRSTGIYRVEDVPFMVSAINVAQVDHFQLRGGSFTGKYTMDYLTAYRTETAPSVRISAKPDLSAGEAFPVSVGLGNVTDAVHHNAVLKYDASRFEYVSAESQVEGLAIGDVSNDAASGLVSIPSVSASPISGSSDLYRVFFRAKSPGTGTIGIGSAQYGSSASNMNALTALPTITLTVAAAQADKSQLLAAIAAADSKDEQLFTPDSWAAMQSALEVAIAANENPIAGQSEVDGAITALTSAIQALVPIADKTALAAGIASAQSLNEEDYTAASWTNLQTALTQAIAANDDANATQAQLDSAAASLEAAQDALEPSAAAVPGQGVLSSNSGHASGLHDGNYKITMNLWWGQNGTSYTLYENGIAIDAKRLTDGSPSAQIAETTVTGKPNGTYVYTCELRNGRGATACAPVTVTVKDANPGNPVLSHNNWDQNGDYAVTMNLWWGINGTTYKLYENDVLIDTQQLNANTTSAQSAITQISGKTAGAYRYKAELINATGTTESEEMTVTVQ</sequence>
<dbReference type="EMBL" id="VNHS01000010">
    <property type="protein sequence ID" value="TYP71059.1"/>
    <property type="molecule type" value="Genomic_DNA"/>
</dbReference>
<dbReference type="Proteomes" id="UP000323257">
    <property type="component" value="Unassembled WGS sequence"/>
</dbReference>
<dbReference type="CDD" id="cd08547">
    <property type="entry name" value="Type_II_cohesin"/>
    <property type="match status" value="1"/>
</dbReference>
<accession>A0A5S5BVP3</accession>
<feature type="domain" description="Fibronectin type-III" evidence="5">
    <location>
        <begin position="1163"/>
        <end position="1250"/>
    </location>
</feature>
<dbReference type="InterPro" id="IPR032518">
    <property type="entry name" value="HepII_N"/>
</dbReference>
<dbReference type="InterPro" id="IPR008979">
    <property type="entry name" value="Galactose-bd-like_sf"/>
</dbReference>
<dbReference type="InterPro" id="IPR003961">
    <property type="entry name" value="FN3_dom"/>
</dbReference>
<proteinExistence type="predicted"/>
<feature type="domain" description="Fibronectin type-III" evidence="5">
    <location>
        <begin position="1257"/>
        <end position="1350"/>
    </location>
</feature>
<dbReference type="Gene3D" id="2.60.120.260">
    <property type="entry name" value="Galactose-binding domain-like"/>
    <property type="match status" value="1"/>
</dbReference>
<dbReference type="SUPFAM" id="SSF81296">
    <property type="entry name" value="E set domains"/>
    <property type="match status" value="2"/>
</dbReference>
<keyword evidence="2" id="KW-0732">Signal</keyword>
<organism evidence="6 7">
    <name type="scientific">Paenibacillus methanolicus</name>
    <dbReference type="NCBI Taxonomy" id="582686"/>
    <lineage>
        <taxon>Bacteria</taxon>
        <taxon>Bacillati</taxon>
        <taxon>Bacillota</taxon>
        <taxon>Bacilli</taxon>
        <taxon>Bacillales</taxon>
        <taxon>Paenibacillaceae</taxon>
        <taxon>Paenibacillus</taxon>
    </lineage>
</organism>
<dbReference type="InterPro" id="IPR012480">
    <property type="entry name" value="Hepar_II_III_C"/>
</dbReference>
<evidence type="ECO:0000256" key="3">
    <source>
        <dbReference type="ARBA" id="ARBA00022764"/>
    </source>
</evidence>
<evidence type="ECO:0000256" key="1">
    <source>
        <dbReference type="ARBA" id="ARBA00004418"/>
    </source>
</evidence>
<dbReference type="InterPro" id="IPR014756">
    <property type="entry name" value="Ig_E-set"/>
</dbReference>
<dbReference type="CDD" id="cd00063">
    <property type="entry name" value="FN3"/>
    <property type="match status" value="2"/>
</dbReference>
<evidence type="ECO:0000259" key="5">
    <source>
        <dbReference type="PROSITE" id="PS50853"/>
    </source>
</evidence>
<dbReference type="Gene3D" id="1.50.10.100">
    <property type="entry name" value="Chondroitin AC/alginate lyase"/>
    <property type="match status" value="1"/>
</dbReference>
<dbReference type="SUPFAM" id="SSF49384">
    <property type="entry name" value="Carbohydrate-binding domain"/>
    <property type="match status" value="1"/>
</dbReference>
<dbReference type="Pfam" id="PF00041">
    <property type="entry name" value="fn3"/>
    <property type="match status" value="2"/>
</dbReference>
<protein>
    <submittedName>
        <fullName evidence="6">Fibronectin type III domain protein</fullName>
    </submittedName>
</protein>
<evidence type="ECO:0000256" key="2">
    <source>
        <dbReference type="ARBA" id="ARBA00022729"/>
    </source>
</evidence>
<dbReference type="Gene3D" id="1.20.1270.90">
    <property type="entry name" value="AF1782-like"/>
    <property type="match status" value="1"/>
</dbReference>
<dbReference type="Gene3D" id="2.60.40.680">
    <property type="match status" value="1"/>
</dbReference>
<dbReference type="RefSeq" id="WP_187434393.1">
    <property type="nucleotide sequence ID" value="NZ_VNHS01000010.1"/>
</dbReference>
<evidence type="ECO:0000313" key="7">
    <source>
        <dbReference type="Proteomes" id="UP000323257"/>
    </source>
</evidence>
<dbReference type="Gene3D" id="1.20.1270.70">
    <property type="entry name" value="Designed single chain three-helix bundle"/>
    <property type="match status" value="1"/>
</dbReference>
<comment type="subcellular location">
    <subcellularLocation>
        <location evidence="1">Periplasm</location>
    </subcellularLocation>
</comment>
<evidence type="ECO:0000256" key="4">
    <source>
        <dbReference type="ARBA" id="ARBA00023239"/>
    </source>
</evidence>
<dbReference type="InterPro" id="IPR008965">
    <property type="entry name" value="CBM2/CBM3_carb-bd_dom_sf"/>
</dbReference>
<dbReference type="Gene3D" id="2.70.98.70">
    <property type="match status" value="1"/>
</dbReference>
<dbReference type="SUPFAM" id="SSF48230">
    <property type="entry name" value="Chondroitin AC/alginate lyase"/>
    <property type="match status" value="1"/>
</dbReference>
<reference evidence="6 7" key="1">
    <citation type="submission" date="2019-07" db="EMBL/GenBank/DDBJ databases">
        <title>Genomic Encyclopedia of Type Strains, Phase III (KMG-III): the genomes of soil and plant-associated and newly described type strains.</title>
        <authorList>
            <person name="Whitman W."/>
        </authorList>
    </citation>
    <scope>NUCLEOTIDE SEQUENCE [LARGE SCALE GENOMIC DNA]</scope>
    <source>
        <strain evidence="6 7">BL24</strain>
    </source>
</reference>
<dbReference type="PROSITE" id="PS50853">
    <property type="entry name" value="FN3"/>
    <property type="match status" value="2"/>
</dbReference>
<dbReference type="InterPro" id="IPR008929">
    <property type="entry name" value="Chondroitin_lyas"/>
</dbReference>
<dbReference type="SUPFAM" id="SSF49265">
    <property type="entry name" value="Fibronectin type III"/>
    <property type="match status" value="1"/>
</dbReference>
<dbReference type="PANTHER" id="PTHR39210">
    <property type="entry name" value="HEPARIN-SULFATE LYASE"/>
    <property type="match status" value="1"/>
</dbReference>
<dbReference type="GO" id="GO:0042597">
    <property type="term" value="C:periplasmic space"/>
    <property type="evidence" value="ECO:0007669"/>
    <property type="project" value="UniProtKB-SubCell"/>
</dbReference>
<dbReference type="Gene3D" id="2.60.40.10">
    <property type="entry name" value="Immunoglobulins"/>
    <property type="match status" value="5"/>
</dbReference>
<dbReference type="Pfam" id="PF07940">
    <property type="entry name" value="Hepar_II_III_C"/>
    <property type="match status" value="1"/>
</dbReference>
<dbReference type="GO" id="GO:0030246">
    <property type="term" value="F:carbohydrate binding"/>
    <property type="evidence" value="ECO:0007669"/>
    <property type="project" value="InterPro"/>
</dbReference>
<dbReference type="InterPro" id="IPR013783">
    <property type="entry name" value="Ig-like_fold"/>
</dbReference>